<feature type="domain" description="Nephrocystin 3-like N-terminal" evidence="2">
    <location>
        <begin position="70"/>
        <end position="232"/>
    </location>
</feature>
<sequence>MKKLHLKLGKGAKGTVEPFEKLLPGQTSNLESHLTYLQRRSIDGIGLDTPGSSPFSTRCLPNTRRALRTKLTNWLDNSQKNGLFCITGPVCVGKTAVAKSIADHCQESNRLGAALFCNRENRHDDAARIIITLAYQLSLSSRHFYQAVSQALSKRPQIFESDLATQFLHLIAIPSKAFKKLISFGSIKAPVIILDGLEHCRDRSIHVLLDLIHGSIHSQKDKSPFRWIIFCRPVPQWRRIYLKEDNQHEAMIIDDEAASDVETLVNDGFRDIRKRFPQMLSDEAWPPKHQQKLIAKAASGFFMYAQCIIQFIGDQDPVSRLRDCLRFLDNPLWPRENNPFSALYFIYQQVLSDAELDSLPNTMQILGFCAYSMGHEQPSAFMLAQSLNMHVETLYARLDGLYPVFASAPFDAPAASLQFFHSSFVDFLKYRVNPAKLSLTDRFHDSNQSDNASDDLTLLILSPAIIRGSEIDSAARHPLPKCHRGTRKLMRERISAWLGDMNREESVLWVTGSAGAGKTTVVQNVAEYCQDTGRLGVAVFLSPIAEGYADTWRLVPTLSHQLARQYPGYKSLVNEYLMEDPHILEKDVRSQFHNVITKPLEALQKEQLFYSAANPLVIVLDGLDQYASKGAQTEFISLIAEFTQRFSASTGLLWIISSRPEPHLMKMLQKMTTVGVAKHEEVAITGVEAQDEVEQMLRDGFYNIRRRWSYRFGPVELWPDDIHWLNLRDKASGFFLFASCILRYVADEDQQDPRAMLALALRLVEDAIMPHSLHPFRPLDSLYEQVLVNAQLQDNPVAIGILSFCVNHVARGMTIQNILDVLYIDRPTFNSALEGLHSVVKIPLFGSNNERVEFYHPSFADYLRDPQRSGLLAHQITGEQDTLPVSSSNRPPIKAYLDGGHASISVAGPSNPFRSVSDVKETPKRKKLVAYVD</sequence>
<evidence type="ECO:0000313" key="4">
    <source>
        <dbReference type="Proteomes" id="UP000629468"/>
    </source>
</evidence>
<dbReference type="SUPFAM" id="SSF52540">
    <property type="entry name" value="P-loop containing nucleoside triphosphate hydrolases"/>
    <property type="match status" value="2"/>
</dbReference>
<dbReference type="Pfam" id="PF24883">
    <property type="entry name" value="NPHP3_N"/>
    <property type="match status" value="2"/>
</dbReference>
<proteinExistence type="predicted"/>
<dbReference type="Proteomes" id="UP000629468">
    <property type="component" value="Unassembled WGS sequence"/>
</dbReference>
<dbReference type="EMBL" id="JABXXO010000011">
    <property type="protein sequence ID" value="KAF7763680.1"/>
    <property type="molecule type" value="Genomic_DNA"/>
</dbReference>
<evidence type="ECO:0000259" key="2">
    <source>
        <dbReference type="Pfam" id="PF24883"/>
    </source>
</evidence>
<feature type="domain" description="Nephrocystin 3-like N-terminal" evidence="2">
    <location>
        <begin position="491"/>
        <end position="659"/>
    </location>
</feature>
<dbReference type="InterPro" id="IPR027417">
    <property type="entry name" value="P-loop_NTPase"/>
</dbReference>
<gene>
    <name evidence="3" type="ORF">Agabi119p4_8217</name>
</gene>
<accession>A0A8H7EYA7</accession>
<keyword evidence="1" id="KW-0677">Repeat</keyword>
<dbReference type="InterPro" id="IPR056884">
    <property type="entry name" value="NPHP3-like_N"/>
</dbReference>
<dbReference type="Gene3D" id="3.40.50.300">
    <property type="entry name" value="P-loop containing nucleotide triphosphate hydrolases"/>
    <property type="match status" value="2"/>
</dbReference>
<comment type="caution">
    <text evidence="3">The sequence shown here is derived from an EMBL/GenBank/DDBJ whole genome shotgun (WGS) entry which is preliminary data.</text>
</comment>
<reference evidence="3 4" key="1">
    <citation type="journal article" name="Sci. Rep.">
        <title>Telomere-to-telomere assembled and centromere annotated genomes of the two main subspecies of the button mushroom Agaricus bisporus reveal especially polymorphic chromosome ends.</title>
        <authorList>
            <person name="Sonnenberg A.S.M."/>
            <person name="Sedaghat-Telgerd N."/>
            <person name="Lavrijssen B."/>
            <person name="Ohm R.A."/>
            <person name="Hendrickx P.M."/>
            <person name="Scholtmeijer K."/>
            <person name="Baars J.J.P."/>
            <person name="van Peer A."/>
        </authorList>
    </citation>
    <scope>NUCLEOTIDE SEQUENCE [LARGE SCALE GENOMIC DNA]</scope>
    <source>
        <strain evidence="3 4">H119_p4</strain>
    </source>
</reference>
<organism evidence="3 4">
    <name type="scientific">Agaricus bisporus var. burnettii</name>
    <dbReference type="NCBI Taxonomy" id="192524"/>
    <lineage>
        <taxon>Eukaryota</taxon>
        <taxon>Fungi</taxon>
        <taxon>Dikarya</taxon>
        <taxon>Basidiomycota</taxon>
        <taxon>Agaricomycotina</taxon>
        <taxon>Agaricomycetes</taxon>
        <taxon>Agaricomycetidae</taxon>
        <taxon>Agaricales</taxon>
        <taxon>Agaricineae</taxon>
        <taxon>Agaricaceae</taxon>
        <taxon>Agaricus</taxon>
    </lineage>
</organism>
<evidence type="ECO:0000313" key="3">
    <source>
        <dbReference type="EMBL" id="KAF7763680.1"/>
    </source>
</evidence>
<dbReference type="PANTHER" id="PTHR10039:SF14">
    <property type="entry name" value="NACHT DOMAIN-CONTAINING PROTEIN"/>
    <property type="match status" value="1"/>
</dbReference>
<dbReference type="PANTHER" id="PTHR10039">
    <property type="entry name" value="AMELOGENIN"/>
    <property type="match status" value="1"/>
</dbReference>
<dbReference type="AlphaFoldDB" id="A0A8H7EYA7"/>
<evidence type="ECO:0000256" key="1">
    <source>
        <dbReference type="ARBA" id="ARBA00022737"/>
    </source>
</evidence>
<name>A0A8H7EYA7_AGABI</name>
<protein>
    <recommendedName>
        <fullName evidence="2">Nephrocystin 3-like N-terminal domain-containing protein</fullName>
    </recommendedName>
</protein>